<protein>
    <submittedName>
        <fullName evidence="2">Uncharacterized protein</fullName>
    </submittedName>
</protein>
<organism evidence="1 2">
    <name type="scientific">Acrobeloides nanus</name>
    <dbReference type="NCBI Taxonomy" id="290746"/>
    <lineage>
        <taxon>Eukaryota</taxon>
        <taxon>Metazoa</taxon>
        <taxon>Ecdysozoa</taxon>
        <taxon>Nematoda</taxon>
        <taxon>Chromadorea</taxon>
        <taxon>Rhabditida</taxon>
        <taxon>Tylenchina</taxon>
        <taxon>Cephalobomorpha</taxon>
        <taxon>Cephaloboidea</taxon>
        <taxon>Cephalobidae</taxon>
        <taxon>Acrobeloides</taxon>
    </lineage>
</organism>
<dbReference type="AlphaFoldDB" id="A0A914DUD1"/>
<sequence length="290" mass="33345">MESRNFSWSIELVLQEPPTRIEHIQLSSDENIKILNTNLLSSTKFTITSNGQFLNLFLVLFTSELEYYYDSFEHCSGSFYVYGSEYLKNYLGYHYYSCGSNGEDFLRFISNSTTISLYYIGEDIPYGYVQQVYRVAEENTSNNMVYSRPDNNKPTNIPNITASHGRNLLFSIILPVVESNPKTNPALMIDSVGYIGDGTVKVVTGYNETYTLFEFDEKNARYWTEVLVFDQSLSYKSLVFTADQMTIFGASNESWNGFLIRYEAIPKMNSGQKRSILWIIFLFVGVFLIV</sequence>
<dbReference type="Proteomes" id="UP000887540">
    <property type="component" value="Unplaced"/>
</dbReference>
<proteinExistence type="predicted"/>
<accession>A0A914DUD1</accession>
<name>A0A914DUD1_9BILA</name>
<evidence type="ECO:0000313" key="1">
    <source>
        <dbReference type="Proteomes" id="UP000887540"/>
    </source>
</evidence>
<dbReference type="WBParaSite" id="ACRNAN_scaffold3981.g27837.t1">
    <property type="protein sequence ID" value="ACRNAN_scaffold3981.g27837.t1"/>
    <property type="gene ID" value="ACRNAN_scaffold3981.g27837"/>
</dbReference>
<keyword evidence="1" id="KW-1185">Reference proteome</keyword>
<evidence type="ECO:0000313" key="2">
    <source>
        <dbReference type="WBParaSite" id="ACRNAN_scaffold3981.g27837.t1"/>
    </source>
</evidence>
<reference evidence="2" key="1">
    <citation type="submission" date="2022-11" db="UniProtKB">
        <authorList>
            <consortium name="WormBaseParasite"/>
        </authorList>
    </citation>
    <scope>IDENTIFICATION</scope>
</reference>